<reference evidence="1 2" key="1">
    <citation type="submission" date="2024-05" db="EMBL/GenBank/DDBJ databases">
        <authorList>
            <person name="Liu Q."/>
            <person name="Xin Y.-H."/>
        </authorList>
    </citation>
    <scope>NUCLEOTIDE SEQUENCE [LARGE SCALE GENOMIC DNA]</scope>
    <source>
        <strain evidence="1 2">CGMCC 1.10181</strain>
    </source>
</reference>
<protein>
    <recommendedName>
        <fullName evidence="3">Uracil-DNA glycosylase</fullName>
    </recommendedName>
</protein>
<evidence type="ECO:0008006" key="3">
    <source>
        <dbReference type="Google" id="ProtNLM"/>
    </source>
</evidence>
<evidence type="ECO:0000313" key="1">
    <source>
        <dbReference type="EMBL" id="MEN2788637.1"/>
    </source>
</evidence>
<organism evidence="1 2">
    <name type="scientific">Sphingomonas oligophenolica</name>
    <dbReference type="NCBI Taxonomy" id="301154"/>
    <lineage>
        <taxon>Bacteria</taxon>
        <taxon>Pseudomonadati</taxon>
        <taxon>Pseudomonadota</taxon>
        <taxon>Alphaproteobacteria</taxon>
        <taxon>Sphingomonadales</taxon>
        <taxon>Sphingomonadaceae</taxon>
        <taxon>Sphingomonas</taxon>
    </lineage>
</organism>
<name>A0ABU9XYK6_9SPHN</name>
<dbReference type="RefSeq" id="WP_343890654.1">
    <property type="nucleotide sequence ID" value="NZ_BAAAEH010000035.1"/>
</dbReference>
<evidence type="ECO:0000313" key="2">
    <source>
        <dbReference type="Proteomes" id="UP001419910"/>
    </source>
</evidence>
<dbReference type="Proteomes" id="UP001419910">
    <property type="component" value="Unassembled WGS sequence"/>
</dbReference>
<proteinExistence type="predicted"/>
<keyword evidence="2" id="KW-1185">Reference proteome</keyword>
<sequence length="65" mass="6917">MMIVDRIAQALAAMRYPEGATAGADWRALRGEAVAILDTLAACPAAERLIDAAEPRRHNGRAAND</sequence>
<dbReference type="EMBL" id="JBDIME010000002">
    <property type="protein sequence ID" value="MEN2788637.1"/>
    <property type="molecule type" value="Genomic_DNA"/>
</dbReference>
<comment type="caution">
    <text evidence="1">The sequence shown here is derived from an EMBL/GenBank/DDBJ whole genome shotgun (WGS) entry which is preliminary data.</text>
</comment>
<accession>A0ABU9XYK6</accession>
<gene>
    <name evidence="1" type="ORF">ABC974_03280</name>
</gene>